<dbReference type="RefSeq" id="YP_002003374.1">
    <property type="nucleotide sequence ID" value="NC_011039.1"/>
</dbReference>
<dbReference type="Proteomes" id="UP000000621">
    <property type="component" value="Segment"/>
</dbReference>
<evidence type="ECO:0000313" key="2">
    <source>
        <dbReference type="Proteomes" id="UP000000621"/>
    </source>
</evidence>
<organism evidence="1 2">
    <name type="scientific">Mycobacterium phage Predator</name>
    <dbReference type="NCBI Taxonomy" id="543153"/>
    <lineage>
        <taxon>Viruses</taxon>
        <taxon>Duplodnaviria</taxon>
        <taxon>Heunggongvirae</taxon>
        <taxon>Uroviricota</taxon>
        <taxon>Caudoviricetes</taxon>
        <taxon>Predatorvirus</taxon>
        <taxon>Predatorvirus predator</taxon>
    </lineage>
</organism>
<dbReference type="OrthoDB" id="10971at10239"/>
<protein>
    <submittedName>
        <fullName evidence="1">Head protein</fullName>
    </submittedName>
</protein>
<keyword evidence="2" id="KW-1185">Reference proteome</keyword>
<reference evidence="1 2" key="1">
    <citation type="submission" date="2008-05" db="EMBL/GenBank/DDBJ databases">
        <authorList>
            <person name="Weber R.J."/>
            <person name="Jacobs-Sera D."/>
            <person name="Houtz J."/>
            <person name="Hendrix R.W."/>
            <person name="Hatfull G.H."/>
        </authorList>
    </citation>
    <scope>NUCLEOTIDE SEQUENCE [LARGE SCALE GENOMIC DNA]</scope>
</reference>
<sequence>MEARVTSPRPLNTAPNIDVLRRRWLDRYIAVESRTDTRIRTVLLQAAEDARNRLILLEDNPTFSAGVRTAQIKLTMAIVRDVHASLFKQMIPIIKDGHGKSASAAVDAFTATDIRYLRAAFSSVGGQRQVDSFVSGQRRQAELSVAHAINRITRSEIPLSSRVYRTRSLANGWVQRIVTSSIARGDSAADIAKAVRGHILPSTPGGTSYAAMRLGRTELNNAFHATTLELSKNRPWVDSNRWNLSSTHLPQGCKCEQYARIALFPTDQTPAKPHPHCRCFCTPELEPFESFAANLKAGYYRDWQSRHAA</sequence>
<proteinExistence type="predicted"/>
<name>B3VM43_9CAUD</name>
<gene>
    <name evidence="1" type="ORF">PREDATOR_16</name>
</gene>
<dbReference type="KEGG" id="vg:6450024"/>
<dbReference type="EMBL" id="EU770222">
    <property type="protein sequence ID" value="ACF05113.1"/>
    <property type="molecule type" value="Genomic_DNA"/>
</dbReference>
<evidence type="ECO:0000313" key="1">
    <source>
        <dbReference type="EMBL" id="ACF05113.1"/>
    </source>
</evidence>
<accession>B3VM43</accession>